<comment type="caution">
    <text evidence="1">The sequence shown here is derived from an EMBL/GenBank/DDBJ whole genome shotgun (WGS) entry which is preliminary data.</text>
</comment>
<keyword evidence="2" id="KW-1185">Reference proteome</keyword>
<dbReference type="AlphaFoldDB" id="A0A8J3ICF6"/>
<dbReference type="RefSeq" id="WP_220200379.1">
    <property type="nucleotide sequence ID" value="NZ_BNJF01000013.1"/>
</dbReference>
<evidence type="ECO:0000313" key="1">
    <source>
        <dbReference type="EMBL" id="GHO51466.1"/>
    </source>
</evidence>
<sequence length="181" mass="20741">MTKKTVENLFQDTITTLTQDESSVEVTSAHHEVRRFDLIIEADGLHSAVRRLVFGEEARFVHHLGLYVSLIEVSLEINGQENRVMFYNTPGRMAGLSRYLDQDYAMFVFHSPKSQYDYHNVEGKKQLLINAFANESAWEVPKLLDAVKAAPDLYFDEVSQIRMPHWSQGRVALIGEVVLQE</sequence>
<dbReference type="InterPro" id="IPR051704">
    <property type="entry name" value="FAD_aromatic-hydroxylase"/>
</dbReference>
<accession>A0A8J3ICF6</accession>
<dbReference type="InterPro" id="IPR036188">
    <property type="entry name" value="FAD/NAD-bd_sf"/>
</dbReference>
<evidence type="ECO:0008006" key="3">
    <source>
        <dbReference type="Google" id="ProtNLM"/>
    </source>
</evidence>
<gene>
    <name evidence="1" type="ORF">KSX_96290</name>
</gene>
<dbReference type="Gene3D" id="3.50.50.60">
    <property type="entry name" value="FAD/NAD(P)-binding domain"/>
    <property type="match status" value="1"/>
</dbReference>
<reference evidence="1" key="1">
    <citation type="submission" date="2020-10" db="EMBL/GenBank/DDBJ databases">
        <title>Taxonomic study of unclassified bacteria belonging to the class Ktedonobacteria.</title>
        <authorList>
            <person name="Yabe S."/>
            <person name="Wang C.M."/>
            <person name="Zheng Y."/>
            <person name="Sakai Y."/>
            <person name="Cavaletti L."/>
            <person name="Monciardini P."/>
            <person name="Donadio S."/>
        </authorList>
    </citation>
    <scope>NUCLEOTIDE SEQUENCE</scope>
    <source>
        <strain evidence="1">SOSP1-1</strain>
    </source>
</reference>
<organism evidence="1 2">
    <name type="scientific">Ktedonospora formicarum</name>
    <dbReference type="NCBI Taxonomy" id="2778364"/>
    <lineage>
        <taxon>Bacteria</taxon>
        <taxon>Bacillati</taxon>
        <taxon>Chloroflexota</taxon>
        <taxon>Ktedonobacteria</taxon>
        <taxon>Ktedonobacterales</taxon>
        <taxon>Ktedonobacteraceae</taxon>
        <taxon>Ktedonospora</taxon>
    </lineage>
</organism>
<dbReference type="PANTHER" id="PTHR46865:SF2">
    <property type="entry name" value="MONOOXYGENASE"/>
    <property type="match status" value="1"/>
</dbReference>
<name>A0A8J3ICF6_9CHLR</name>
<protein>
    <recommendedName>
        <fullName evidence="3">FAD-binding domain-containing protein</fullName>
    </recommendedName>
</protein>
<dbReference type="PANTHER" id="PTHR46865">
    <property type="entry name" value="OXIDOREDUCTASE-RELATED"/>
    <property type="match status" value="1"/>
</dbReference>
<evidence type="ECO:0000313" key="2">
    <source>
        <dbReference type="Proteomes" id="UP000612362"/>
    </source>
</evidence>
<dbReference type="SUPFAM" id="SSF51905">
    <property type="entry name" value="FAD/NAD(P)-binding domain"/>
    <property type="match status" value="1"/>
</dbReference>
<proteinExistence type="predicted"/>
<dbReference type="EMBL" id="BNJF01000013">
    <property type="protein sequence ID" value="GHO51466.1"/>
    <property type="molecule type" value="Genomic_DNA"/>
</dbReference>
<dbReference type="Gene3D" id="3.30.9.10">
    <property type="entry name" value="D-Amino Acid Oxidase, subunit A, domain 2"/>
    <property type="match status" value="1"/>
</dbReference>
<dbReference type="Proteomes" id="UP000612362">
    <property type="component" value="Unassembled WGS sequence"/>
</dbReference>